<keyword evidence="2" id="KW-1277">Toxin-antitoxin system</keyword>
<dbReference type="PANTHER" id="PTHR38039">
    <property type="entry name" value="TOXIN YOEB"/>
    <property type="match status" value="1"/>
</dbReference>
<comment type="caution">
    <text evidence="7">The sequence shown here is derived from an EMBL/GenBank/DDBJ whole genome shotgun (WGS) entry which is preliminary data.</text>
</comment>
<comment type="similarity">
    <text evidence="1">Belongs to the YoeB family.</text>
</comment>
<dbReference type="Proteomes" id="UP000322918">
    <property type="component" value="Unassembled WGS sequence"/>
</dbReference>
<dbReference type="OrthoDB" id="9801102at2"/>
<keyword evidence="3" id="KW-0540">Nuclease</keyword>
<keyword evidence="5" id="KW-0378">Hydrolase</keyword>
<evidence type="ECO:0000256" key="6">
    <source>
        <dbReference type="ARBA" id="ARBA00030388"/>
    </source>
</evidence>
<gene>
    <name evidence="7" type="ORF">F1649_12810</name>
</gene>
<name>A0A5M9HAH3_9SPHI</name>
<dbReference type="Gene3D" id="3.30.2310.20">
    <property type="entry name" value="RelE-like"/>
    <property type="match status" value="1"/>
</dbReference>
<evidence type="ECO:0000256" key="4">
    <source>
        <dbReference type="ARBA" id="ARBA00022759"/>
    </source>
</evidence>
<dbReference type="SUPFAM" id="SSF143011">
    <property type="entry name" value="RelE-like"/>
    <property type="match status" value="1"/>
</dbReference>
<keyword evidence="8" id="KW-1185">Reference proteome</keyword>
<dbReference type="InterPro" id="IPR009614">
    <property type="entry name" value="YoeB_toxin"/>
</dbReference>
<accession>A0A5M9HAH3</accession>
<dbReference type="PANTHER" id="PTHR38039:SF1">
    <property type="entry name" value="TOXIN YOEB"/>
    <property type="match status" value="1"/>
</dbReference>
<evidence type="ECO:0000256" key="3">
    <source>
        <dbReference type="ARBA" id="ARBA00022722"/>
    </source>
</evidence>
<evidence type="ECO:0000256" key="2">
    <source>
        <dbReference type="ARBA" id="ARBA00022649"/>
    </source>
</evidence>
<dbReference type="GO" id="GO:0006401">
    <property type="term" value="P:RNA catabolic process"/>
    <property type="evidence" value="ECO:0007669"/>
    <property type="project" value="InterPro"/>
</dbReference>
<dbReference type="GO" id="GO:0004519">
    <property type="term" value="F:endonuclease activity"/>
    <property type="evidence" value="ECO:0007669"/>
    <property type="project" value="UniProtKB-KW"/>
</dbReference>
<dbReference type="InterPro" id="IPR035093">
    <property type="entry name" value="RelE/ParE_toxin_dom_sf"/>
</dbReference>
<dbReference type="GO" id="GO:0016787">
    <property type="term" value="F:hydrolase activity"/>
    <property type="evidence" value="ECO:0007669"/>
    <property type="project" value="UniProtKB-KW"/>
</dbReference>
<dbReference type="Pfam" id="PF06769">
    <property type="entry name" value="YoeB_toxin"/>
    <property type="match status" value="1"/>
</dbReference>
<evidence type="ECO:0000313" key="8">
    <source>
        <dbReference type="Proteomes" id="UP000322918"/>
    </source>
</evidence>
<keyword evidence="4" id="KW-0255">Endonuclease</keyword>
<sequence>MEIKLGAQAKKDLEYWKKTGNQKVLKRIRTLTESIIKTPFSGIGSPEPLKHNLSGKWSRRITLADRYVYEIDDHSLKIHSLRGHYE</sequence>
<dbReference type="NCBIfam" id="TIGR02116">
    <property type="entry name" value="toxin_Txe_YoeB"/>
    <property type="match status" value="1"/>
</dbReference>
<protein>
    <recommendedName>
        <fullName evidence="6">Putative mRNA interferase YoeB</fullName>
    </recommendedName>
</protein>
<evidence type="ECO:0000256" key="5">
    <source>
        <dbReference type="ARBA" id="ARBA00022801"/>
    </source>
</evidence>
<dbReference type="GO" id="GO:0045892">
    <property type="term" value="P:negative regulation of DNA-templated transcription"/>
    <property type="evidence" value="ECO:0007669"/>
    <property type="project" value="TreeGrafter"/>
</dbReference>
<organism evidence="7 8">
    <name type="scientific">Arcticibacter tournemirensis</name>
    <dbReference type="NCBI Taxonomy" id="699437"/>
    <lineage>
        <taxon>Bacteria</taxon>
        <taxon>Pseudomonadati</taxon>
        <taxon>Bacteroidota</taxon>
        <taxon>Sphingobacteriia</taxon>
        <taxon>Sphingobacteriales</taxon>
        <taxon>Sphingobacteriaceae</taxon>
        <taxon>Arcticibacter</taxon>
    </lineage>
</organism>
<evidence type="ECO:0000313" key="7">
    <source>
        <dbReference type="EMBL" id="KAA8482017.1"/>
    </source>
</evidence>
<dbReference type="AlphaFoldDB" id="A0A5M9HAH3"/>
<reference evidence="7 8" key="1">
    <citation type="submission" date="2019-09" db="EMBL/GenBank/DDBJ databases">
        <title>Pararcticibacter amylolyticus gen. nov., sp. nov., isolated from a rottenly hemp rope, and reclassification of Pedobacter tournemirensis as Pararcticibacter tournemirensis comb. nov.</title>
        <authorList>
            <person name="Cai Y."/>
        </authorList>
    </citation>
    <scope>NUCLEOTIDE SEQUENCE [LARGE SCALE GENOMIC DNA]</scope>
    <source>
        <strain evidence="7 8">TF5-37.2-LB10</strain>
    </source>
</reference>
<dbReference type="EMBL" id="VWNE01000019">
    <property type="protein sequence ID" value="KAA8482017.1"/>
    <property type="molecule type" value="Genomic_DNA"/>
</dbReference>
<evidence type="ECO:0000256" key="1">
    <source>
        <dbReference type="ARBA" id="ARBA00008172"/>
    </source>
</evidence>
<dbReference type="RefSeq" id="WP_141814042.1">
    <property type="nucleotide sequence ID" value="NZ_VFPL01000001.1"/>
</dbReference>
<proteinExistence type="inferred from homology"/>